<dbReference type="RefSeq" id="XP_028285396.1">
    <property type="nucleotide sequence ID" value="XM_028429595.1"/>
</dbReference>
<feature type="compositionally biased region" description="Polar residues" evidence="8">
    <location>
        <begin position="81"/>
        <end position="102"/>
    </location>
</feature>
<evidence type="ECO:0000313" key="12">
    <source>
        <dbReference type="RefSeq" id="XP_028285396.1"/>
    </source>
</evidence>
<dbReference type="SUPFAM" id="SSF52949">
    <property type="entry name" value="Macro domain-like"/>
    <property type="match status" value="2"/>
</dbReference>
<protein>
    <recommendedName>
        <fullName evidence="7">Poly [ADP-ribose] polymerase</fullName>
        <shortName evidence="7">PARP</shortName>
        <ecNumber evidence="7">2.4.2.-</ecNumber>
    </recommendedName>
</protein>
<dbReference type="Proteomes" id="UP000515145">
    <property type="component" value="Chromosome 18"/>
</dbReference>
<dbReference type="PANTHER" id="PTHR14453:SF107">
    <property type="entry name" value="POLY [ADP-RIBOSE] POLYMERASE"/>
    <property type="match status" value="1"/>
</dbReference>
<dbReference type="Pfam" id="PF23222">
    <property type="entry name" value="RRM_PARP14_1"/>
    <property type="match status" value="1"/>
</dbReference>
<dbReference type="InParanoid" id="A0A6P7KDB5"/>
<evidence type="ECO:0000256" key="6">
    <source>
        <dbReference type="ARBA" id="ARBA00024347"/>
    </source>
</evidence>
<dbReference type="Gene3D" id="3.30.70.330">
    <property type="match status" value="1"/>
</dbReference>
<feature type="region of interest" description="Disordered" evidence="8">
    <location>
        <begin position="1307"/>
        <end position="1326"/>
    </location>
</feature>
<dbReference type="Pfam" id="PF01661">
    <property type="entry name" value="Macro"/>
    <property type="match status" value="2"/>
</dbReference>
<dbReference type="CDD" id="cd01439">
    <property type="entry name" value="TCCD_inducible_PARP_like"/>
    <property type="match status" value="1"/>
</dbReference>
<keyword evidence="2 7" id="KW-0328">Glycosyltransferase</keyword>
<dbReference type="InterPro" id="IPR012317">
    <property type="entry name" value="Poly(ADP-ribose)pol_cat_dom"/>
</dbReference>
<evidence type="ECO:0000259" key="9">
    <source>
        <dbReference type="PROSITE" id="PS51059"/>
    </source>
</evidence>
<sequence length="1356" mass="150808">MDEHQHPLYFEARGLTDREQVKIWRYFQKRRDSGGGECAMIENIGGDIYKVCFKEKEAQERVLQRKFHTLSLPGGEHRLTVSRSSTLQTPDQPSASQSQVSRKASTKGLEKIFKLEVYLLYYLRDNPKASKLLDKQLSSIGCTVELDFDEEEAVVRGDVEKGPAGGFGGAAEKWEEQVDGVIISLTESYLCYHVFDPKQVKMLLQDRSFAIDYLKVYTERGFAVVVGDTEVVKEKIKDLEKSVPTRKELPVEEKLLKLVEEEFIRGTHTHYPEVKITRGSAVIILEGPDKEVQSGAAKLDELLKKIKEKRVELSSSVLTFIKTSGAISKYQARFRQSLRNPVSLEVGSDLVLCSLSSDALNEAEAAVLRDLHETTVPLQVASDQDKVKEILIKSKNEENQGELRVDLCFIQGPKVRLVGYTETVNKLVKVLQDYQMNQATTQEVINLPHPEMVDCFDQILSLIGKGNIKVTLKALHFPNPCVTMSGPRFLVQEAKEFLTSTLASVVLDTLVLDGPGAQQYFQKEGKVSKELVESSCQVLIKEKQDVQRAQSTSSPVSLTLRPSISRSRFNNVGNVAVNKASLKITLGGLEDEQVHVLVVPMVNKNMTSTEIGKSLLRKAGSTLTAKFESVAAKSILVPGDVLQVDGPPSLGCSKIFFIECLPWDTVRGKSVQALRCGLKRCLDLCVQLGFHSVAFPVIGPGIVLKFPPRDAIEVLTENIRLFGLSASTGSLGTIHVVIKPGYPDSEECYHEVYKHLSLKMNHGGQAIFRSLTSDLDDITMTMGMGVKLQVVFGDITNETTDVVVNTTDFINFDNDGVCKDILNIAGREVEAELKAAKVNRGEVFVSQSGQFPCKAIFHVCGEKDAGVIETLMVSIIDLCETYGFDSVAIPAICAGSGGLDPGVVAGAILRGIRTATPPFLVGGITDIRLILIKIDVFLAFKEEAMQVFPTAVTNTASAPQVYYEQPQPLTASMSLNLNILNTSSTRQQSVYTVIGLCREDIDKAMAKLKDLYQSQCSTHTFRKGELEVLIDEEMTELQQLVDTLDLCVEKDTSGNLTVNGLKDGVMHMRNAFQHSSLRSEMRCREEEDLYNRVSWCILGPTGQWERLPKAANHILEKQHTAREIVDRQGISWTVDLQRMQATSQVTATQLKRLEHLPDFTFPLNWDNMVAGGTLKLVALLHSSAEYRTVKEAFKRTVNKTVMKIERVQNIHLRRAYEVMKKQISDKNACGANEKFLYHGTTQENSDSIIQSGFNRSFAGQNATAYGYGTYFAVNANYSADPRYSRPASDGSQLMFMARVLTGIHTQGHSSMKVPPARNSQQPHDRYDSTVDRMDNPSMYIVFHDSQAYPEYLITFK</sequence>
<dbReference type="InterPro" id="IPR012677">
    <property type="entry name" value="Nucleotide-bd_a/b_plait_sf"/>
</dbReference>
<dbReference type="Gene3D" id="3.40.220.10">
    <property type="entry name" value="Leucine Aminopeptidase, subunit E, domain 1"/>
    <property type="match status" value="2"/>
</dbReference>
<dbReference type="GO" id="GO:0003714">
    <property type="term" value="F:transcription corepressor activity"/>
    <property type="evidence" value="ECO:0007669"/>
    <property type="project" value="TreeGrafter"/>
</dbReference>
<comment type="subcellular location">
    <subcellularLocation>
        <location evidence="1">Nucleus</location>
    </subcellularLocation>
</comment>
<dbReference type="GO" id="GO:0070212">
    <property type="term" value="P:protein poly-ADP-ribosylation"/>
    <property type="evidence" value="ECO:0007669"/>
    <property type="project" value="TreeGrafter"/>
</dbReference>
<evidence type="ECO:0000256" key="3">
    <source>
        <dbReference type="ARBA" id="ARBA00022679"/>
    </source>
</evidence>
<evidence type="ECO:0000256" key="5">
    <source>
        <dbReference type="ARBA" id="ARBA00023242"/>
    </source>
</evidence>
<dbReference type="SMART" id="SM00506">
    <property type="entry name" value="A1pp"/>
    <property type="match status" value="1"/>
</dbReference>
<keyword evidence="4 7" id="KW-0520">NAD</keyword>
<dbReference type="GO" id="GO:1990404">
    <property type="term" value="F:NAD+-protein mono-ADP-ribosyltransferase activity"/>
    <property type="evidence" value="ECO:0007669"/>
    <property type="project" value="TreeGrafter"/>
</dbReference>
<dbReference type="GO" id="GO:0003950">
    <property type="term" value="F:NAD+ poly-ADP-ribosyltransferase activity"/>
    <property type="evidence" value="ECO:0007669"/>
    <property type="project" value="UniProtKB-UniRule"/>
</dbReference>
<keyword evidence="11" id="KW-1185">Reference proteome</keyword>
<dbReference type="Gene3D" id="3.90.228.10">
    <property type="match status" value="1"/>
</dbReference>
<dbReference type="GO" id="GO:0005634">
    <property type="term" value="C:nucleus"/>
    <property type="evidence" value="ECO:0007669"/>
    <property type="project" value="UniProtKB-SubCell"/>
</dbReference>
<evidence type="ECO:0000256" key="7">
    <source>
        <dbReference type="RuleBase" id="RU362114"/>
    </source>
</evidence>
<proteinExistence type="inferred from homology"/>
<evidence type="ECO:0000259" key="10">
    <source>
        <dbReference type="PROSITE" id="PS51154"/>
    </source>
</evidence>
<dbReference type="CTD" id="101885359"/>
<name>A0A6P7KDB5_9TELE</name>
<evidence type="ECO:0000313" key="11">
    <source>
        <dbReference type="Proteomes" id="UP000515145"/>
    </source>
</evidence>
<accession>A0A6P7KDB5</accession>
<evidence type="ECO:0000256" key="4">
    <source>
        <dbReference type="ARBA" id="ARBA00023027"/>
    </source>
</evidence>
<organism evidence="11 12">
    <name type="scientific">Parambassis ranga</name>
    <name type="common">Indian glassy fish</name>
    <dbReference type="NCBI Taxonomy" id="210632"/>
    <lineage>
        <taxon>Eukaryota</taxon>
        <taxon>Metazoa</taxon>
        <taxon>Chordata</taxon>
        <taxon>Craniata</taxon>
        <taxon>Vertebrata</taxon>
        <taxon>Euteleostomi</taxon>
        <taxon>Actinopterygii</taxon>
        <taxon>Neopterygii</taxon>
        <taxon>Teleostei</taxon>
        <taxon>Neoteleostei</taxon>
        <taxon>Acanthomorphata</taxon>
        <taxon>Ovalentaria</taxon>
        <taxon>Ambassidae</taxon>
        <taxon>Parambassis</taxon>
    </lineage>
</organism>
<evidence type="ECO:0000256" key="1">
    <source>
        <dbReference type="ARBA" id="ARBA00004123"/>
    </source>
</evidence>
<keyword evidence="3 7" id="KW-0808">Transferase</keyword>
<evidence type="ECO:0000256" key="8">
    <source>
        <dbReference type="SAM" id="MobiDB-lite"/>
    </source>
</evidence>
<dbReference type="InterPro" id="IPR002589">
    <property type="entry name" value="Macro_dom"/>
</dbReference>
<dbReference type="InterPro" id="IPR057051">
    <property type="entry name" value="PARP14_RPM_1"/>
</dbReference>
<dbReference type="GO" id="GO:0005737">
    <property type="term" value="C:cytoplasm"/>
    <property type="evidence" value="ECO:0007669"/>
    <property type="project" value="TreeGrafter"/>
</dbReference>
<feature type="domain" description="Macro" evidence="10">
    <location>
        <begin position="569"/>
        <end position="757"/>
    </location>
</feature>
<dbReference type="EC" id="2.4.2.-" evidence="7"/>
<dbReference type="Pfam" id="PF00644">
    <property type="entry name" value="PARP"/>
    <property type="match status" value="1"/>
</dbReference>
<dbReference type="InterPro" id="IPR043472">
    <property type="entry name" value="Macro_dom-like"/>
</dbReference>
<dbReference type="PROSITE" id="PS51154">
    <property type="entry name" value="MACRO"/>
    <property type="match status" value="2"/>
</dbReference>
<reference evidence="12" key="1">
    <citation type="submission" date="2025-08" db="UniProtKB">
        <authorList>
            <consortium name="RefSeq"/>
        </authorList>
    </citation>
    <scope>IDENTIFICATION</scope>
</reference>
<keyword evidence="5" id="KW-0539">Nucleus</keyword>
<feature type="region of interest" description="Disordered" evidence="8">
    <location>
        <begin position="76"/>
        <end position="102"/>
    </location>
</feature>
<feature type="domain" description="PARP catalytic" evidence="9">
    <location>
        <begin position="1161"/>
        <end position="1356"/>
    </location>
</feature>
<dbReference type="FunFam" id="3.90.228.10:FF:000008">
    <property type="entry name" value="Poly [ADP-ribose] polymerase"/>
    <property type="match status" value="1"/>
</dbReference>
<dbReference type="SUPFAM" id="SSF56399">
    <property type="entry name" value="ADP-ribosylation"/>
    <property type="match status" value="1"/>
</dbReference>
<comment type="similarity">
    <text evidence="6">Belongs to the ARTD/PARP family.</text>
</comment>
<dbReference type="GeneID" id="114451065"/>
<evidence type="ECO:0000256" key="2">
    <source>
        <dbReference type="ARBA" id="ARBA00022676"/>
    </source>
</evidence>
<dbReference type="PROSITE" id="PS51059">
    <property type="entry name" value="PARP_CATALYTIC"/>
    <property type="match status" value="1"/>
</dbReference>
<dbReference type="PANTHER" id="PTHR14453">
    <property type="entry name" value="PARP/ZINC FINGER CCCH TYPE DOMAIN CONTAINING PROTEIN"/>
    <property type="match status" value="1"/>
</dbReference>
<feature type="domain" description="Macro" evidence="10">
    <location>
        <begin position="775"/>
        <end position="956"/>
    </location>
</feature>
<dbReference type="OrthoDB" id="6133115at2759"/>
<dbReference type="InterPro" id="IPR052056">
    <property type="entry name" value="Mono-ARTD/PARP"/>
</dbReference>
<dbReference type="GO" id="GO:0010629">
    <property type="term" value="P:negative regulation of gene expression"/>
    <property type="evidence" value="ECO:0007669"/>
    <property type="project" value="TreeGrafter"/>
</dbReference>
<gene>
    <name evidence="12" type="primary">parp142.2</name>
</gene>